<evidence type="ECO:0000256" key="2">
    <source>
        <dbReference type="SAM" id="Phobius"/>
    </source>
</evidence>
<evidence type="ECO:0000256" key="1">
    <source>
        <dbReference type="SAM" id="MobiDB-lite"/>
    </source>
</evidence>
<feature type="region of interest" description="Disordered" evidence="1">
    <location>
        <begin position="123"/>
        <end position="149"/>
    </location>
</feature>
<sequence>MTRSICSDDFDTRQSFIPQSSQLAFGGMHSEPRCLALLTSLSVLRRVRALPSQGDIRTQRSNTYNNVMLMKIRDRPAQHIDLSSIIAVVSLILLSAMVLAVYYYGPSLCNKIKSNITKIRTRNRRQKAATEPAPIEDTHPDPGPGFGFDGLSGSELEELRLNEGVESTFVLVKIPDDPPELSLRHLQSLPSLTLRFDEMKEVERA</sequence>
<evidence type="ECO:0000313" key="3">
    <source>
        <dbReference type="EMBL" id="PBL00250.1"/>
    </source>
</evidence>
<keyword evidence="2" id="KW-0812">Transmembrane</keyword>
<keyword evidence="2" id="KW-1133">Transmembrane helix</keyword>
<proteinExistence type="predicted"/>
<organism evidence="3 4">
    <name type="scientific">Armillaria gallica</name>
    <name type="common">Bulbous honey fungus</name>
    <name type="synonym">Armillaria bulbosa</name>
    <dbReference type="NCBI Taxonomy" id="47427"/>
    <lineage>
        <taxon>Eukaryota</taxon>
        <taxon>Fungi</taxon>
        <taxon>Dikarya</taxon>
        <taxon>Basidiomycota</taxon>
        <taxon>Agaricomycotina</taxon>
        <taxon>Agaricomycetes</taxon>
        <taxon>Agaricomycetidae</taxon>
        <taxon>Agaricales</taxon>
        <taxon>Marasmiineae</taxon>
        <taxon>Physalacriaceae</taxon>
        <taxon>Armillaria</taxon>
    </lineage>
</organism>
<keyword evidence="2" id="KW-0472">Membrane</keyword>
<keyword evidence="4" id="KW-1185">Reference proteome</keyword>
<feature type="transmembrane region" description="Helical" evidence="2">
    <location>
        <begin position="80"/>
        <end position="105"/>
    </location>
</feature>
<dbReference type="EMBL" id="KZ293646">
    <property type="protein sequence ID" value="PBL00250.1"/>
    <property type="molecule type" value="Genomic_DNA"/>
</dbReference>
<dbReference type="InParanoid" id="A0A2H3DYH1"/>
<dbReference type="AlphaFoldDB" id="A0A2H3DYH1"/>
<name>A0A2H3DYH1_ARMGA</name>
<reference evidence="4" key="1">
    <citation type="journal article" date="2017" name="Nat. Ecol. Evol.">
        <title>Genome expansion and lineage-specific genetic innovations in the forest pathogenic fungi Armillaria.</title>
        <authorList>
            <person name="Sipos G."/>
            <person name="Prasanna A.N."/>
            <person name="Walter M.C."/>
            <person name="O'Connor E."/>
            <person name="Balint B."/>
            <person name="Krizsan K."/>
            <person name="Kiss B."/>
            <person name="Hess J."/>
            <person name="Varga T."/>
            <person name="Slot J."/>
            <person name="Riley R."/>
            <person name="Boka B."/>
            <person name="Rigling D."/>
            <person name="Barry K."/>
            <person name="Lee J."/>
            <person name="Mihaltcheva S."/>
            <person name="LaButti K."/>
            <person name="Lipzen A."/>
            <person name="Waldron R."/>
            <person name="Moloney N.M."/>
            <person name="Sperisen C."/>
            <person name="Kredics L."/>
            <person name="Vagvoelgyi C."/>
            <person name="Patrignani A."/>
            <person name="Fitzpatrick D."/>
            <person name="Nagy I."/>
            <person name="Doyle S."/>
            <person name="Anderson J.B."/>
            <person name="Grigoriev I.V."/>
            <person name="Gueldener U."/>
            <person name="Muensterkoetter M."/>
            <person name="Nagy L.G."/>
        </authorList>
    </citation>
    <scope>NUCLEOTIDE SEQUENCE [LARGE SCALE GENOMIC DNA]</scope>
    <source>
        <strain evidence="4">Ar21-2</strain>
    </source>
</reference>
<protein>
    <submittedName>
        <fullName evidence="3">Uncharacterized protein</fullName>
    </submittedName>
</protein>
<accession>A0A2H3DYH1</accession>
<gene>
    <name evidence="3" type="ORF">ARMGADRAFT_1072623</name>
</gene>
<dbReference type="OrthoDB" id="3043307at2759"/>
<dbReference type="Proteomes" id="UP000217790">
    <property type="component" value="Unassembled WGS sequence"/>
</dbReference>
<evidence type="ECO:0000313" key="4">
    <source>
        <dbReference type="Proteomes" id="UP000217790"/>
    </source>
</evidence>